<proteinExistence type="predicted"/>
<evidence type="ECO:0000313" key="1">
    <source>
        <dbReference type="EMBL" id="KAK7053951.1"/>
    </source>
</evidence>
<dbReference type="Proteomes" id="UP001362999">
    <property type="component" value="Unassembled WGS sequence"/>
</dbReference>
<evidence type="ECO:0000313" key="2">
    <source>
        <dbReference type="Proteomes" id="UP001362999"/>
    </source>
</evidence>
<reference evidence="1 2" key="1">
    <citation type="journal article" date="2024" name="J Genomics">
        <title>Draft genome sequencing and assembly of Favolaschia claudopus CIRM-BRFM 2984 isolated from oak limbs.</title>
        <authorList>
            <person name="Navarro D."/>
            <person name="Drula E."/>
            <person name="Chaduli D."/>
            <person name="Cazenave R."/>
            <person name="Ahrendt S."/>
            <person name="Wang J."/>
            <person name="Lipzen A."/>
            <person name="Daum C."/>
            <person name="Barry K."/>
            <person name="Grigoriev I.V."/>
            <person name="Favel A."/>
            <person name="Rosso M.N."/>
            <person name="Martin F."/>
        </authorList>
    </citation>
    <scope>NUCLEOTIDE SEQUENCE [LARGE SCALE GENOMIC DNA]</scope>
    <source>
        <strain evidence="1 2">CIRM-BRFM 2984</strain>
    </source>
</reference>
<gene>
    <name evidence="1" type="ORF">R3P38DRAFT_3171400</name>
</gene>
<accession>A0AAW0DSK0</accession>
<comment type="caution">
    <text evidence="1">The sequence shown here is derived from an EMBL/GenBank/DDBJ whole genome shotgun (WGS) entry which is preliminary data.</text>
</comment>
<protein>
    <submittedName>
        <fullName evidence="1">Uncharacterized protein</fullName>
    </submittedName>
</protein>
<dbReference type="AlphaFoldDB" id="A0AAW0DSK0"/>
<dbReference type="EMBL" id="JAWWNJ010000006">
    <property type="protein sequence ID" value="KAK7053951.1"/>
    <property type="molecule type" value="Genomic_DNA"/>
</dbReference>
<organism evidence="1 2">
    <name type="scientific">Favolaschia claudopus</name>
    <dbReference type="NCBI Taxonomy" id="2862362"/>
    <lineage>
        <taxon>Eukaryota</taxon>
        <taxon>Fungi</taxon>
        <taxon>Dikarya</taxon>
        <taxon>Basidiomycota</taxon>
        <taxon>Agaricomycotina</taxon>
        <taxon>Agaricomycetes</taxon>
        <taxon>Agaricomycetidae</taxon>
        <taxon>Agaricales</taxon>
        <taxon>Marasmiineae</taxon>
        <taxon>Mycenaceae</taxon>
        <taxon>Favolaschia</taxon>
    </lineage>
</organism>
<sequence>MHISTRYQASSDVHLDCLVSFNISLHFKTPTRIDFGVVSGIFGLTCTTTAVFVRFAYYGVDVKLSLNWTWSKLFIVCLRLARDRTYAGTETMPLWLQPPAHFNSNAETIAVSSQFSVYLTINAETMAVYSRGKPMPPCIARARAYTLEGIHLFYAFMYK</sequence>
<name>A0AAW0DSK0_9AGAR</name>
<keyword evidence="2" id="KW-1185">Reference proteome</keyword>